<dbReference type="NCBIfam" id="TIGR02937">
    <property type="entry name" value="sigma70-ECF"/>
    <property type="match status" value="1"/>
</dbReference>
<comment type="similarity">
    <text evidence="1">Belongs to the sigma-70 factor family. ECF subfamily.</text>
</comment>
<dbReference type="EMBL" id="DF967972">
    <property type="protein sequence ID" value="GAP15563.1"/>
    <property type="molecule type" value="Genomic_DNA"/>
</dbReference>
<dbReference type="GO" id="GO:0003677">
    <property type="term" value="F:DNA binding"/>
    <property type="evidence" value="ECO:0007669"/>
    <property type="project" value="InterPro"/>
</dbReference>
<keyword evidence="3" id="KW-0731">Sigma factor</keyword>
<dbReference type="SUPFAM" id="SSF88659">
    <property type="entry name" value="Sigma3 and sigma4 domains of RNA polymerase sigma factors"/>
    <property type="match status" value="1"/>
</dbReference>
<dbReference type="InterPro" id="IPR036388">
    <property type="entry name" value="WH-like_DNA-bd_sf"/>
</dbReference>
<dbReference type="OrthoDB" id="9784272at2"/>
<dbReference type="Gene3D" id="1.10.1740.10">
    <property type="match status" value="1"/>
</dbReference>
<dbReference type="CDD" id="cd06171">
    <property type="entry name" value="Sigma70_r4"/>
    <property type="match status" value="1"/>
</dbReference>
<evidence type="ECO:0000256" key="3">
    <source>
        <dbReference type="ARBA" id="ARBA00023082"/>
    </source>
</evidence>
<evidence type="ECO:0000313" key="7">
    <source>
        <dbReference type="EMBL" id="GAP15563.1"/>
    </source>
</evidence>
<feature type="domain" description="RNA polymerase sigma-70 region 2" evidence="5">
    <location>
        <begin position="26"/>
        <end position="93"/>
    </location>
</feature>
<evidence type="ECO:0000313" key="8">
    <source>
        <dbReference type="Proteomes" id="UP000055060"/>
    </source>
</evidence>
<keyword evidence="4" id="KW-0804">Transcription</keyword>
<evidence type="ECO:0000256" key="2">
    <source>
        <dbReference type="ARBA" id="ARBA00023015"/>
    </source>
</evidence>
<dbReference type="InterPro" id="IPR039425">
    <property type="entry name" value="RNA_pol_sigma-70-like"/>
</dbReference>
<protein>
    <submittedName>
        <fullName evidence="7">RNA polymerase sigma factor, sigma-70 family</fullName>
    </submittedName>
</protein>
<dbReference type="Pfam" id="PF04542">
    <property type="entry name" value="Sigma70_r2"/>
    <property type="match status" value="1"/>
</dbReference>
<accession>A0A0S7BNH4</accession>
<evidence type="ECO:0000256" key="1">
    <source>
        <dbReference type="ARBA" id="ARBA00010641"/>
    </source>
</evidence>
<dbReference type="PANTHER" id="PTHR43133:SF51">
    <property type="entry name" value="RNA POLYMERASE SIGMA FACTOR"/>
    <property type="match status" value="1"/>
</dbReference>
<dbReference type="AlphaFoldDB" id="A0A0S7BNH4"/>
<evidence type="ECO:0000256" key="4">
    <source>
        <dbReference type="ARBA" id="ARBA00023163"/>
    </source>
</evidence>
<dbReference type="Pfam" id="PF08281">
    <property type="entry name" value="Sigma70_r4_2"/>
    <property type="match status" value="1"/>
</dbReference>
<dbReference type="InterPro" id="IPR013325">
    <property type="entry name" value="RNA_pol_sigma_r2"/>
</dbReference>
<dbReference type="InterPro" id="IPR007627">
    <property type="entry name" value="RNA_pol_sigma70_r2"/>
</dbReference>
<organism evidence="7">
    <name type="scientific">Longilinea arvoryzae</name>
    <dbReference type="NCBI Taxonomy" id="360412"/>
    <lineage>
        <taxon>Bacteria</taxon>
        <taxon>Bacillati</taxon>
        <taxon>Chloroflexota</taxon>
        <taxon>Anaerolineae</taxon>
        <taxon>Anaerolineales</taxon>
        <taxon>Anaerolineaceae</taxon>
        <taxon>Longilinea</taxon>
    </lineage>
</organism>
<keyword evidence="2" id="KW-0805">Transcription regulation</keyword>
<dbReference type="PANTHER" id="PTHR43133">
    <property type="entry name" value="RNA POLYMERASE ECF-TYPE SIGMA FACTO"/>
    <property type="match status" value="1"/>
</dbReference>
<dbReference type="RefSeq" id="WP_075074734.1">
    <property type="nucleotide sequence ID" value="NZ_DF967972.1"/>
</dbReference>
<keyword evidence="8" id="KW-1185">Reference proteome</keyword>
<dbReference type="GO" id="GO:0016987">
    <property type="term" value="F:sigma factor activity"/>
    <property type="evidence" value="ECO:0007669"/>
    <property type="project" value="UniProtKB-KW"/>
</dbReference>
<dbReference type="InterPro" id="IPR013249">
    <property type="entry name" value="RNA_pol_sigma70_r4_t2"/>
</dbReference>
<proteinExistence type="inferred from homology"/>
<reference evidence="7" key="1">
    <citation type="submission" date="2015-07" db="EMBL/GenBank/DDBJ databases">
        <title>Draft Genome Sequences of Anaerolinea thermolimosa IMO-1, Bellilinea caldifistulae GOMI-1, Leptolinea tardivitalis YMTK-2, Levilinea saccharolytica KIBI-1,Longilinea arvoryzae KOME-1, Previously Described as Members of the Anaerolineaceae (Chloroflexi).</title>
        <authorList>
            <person name="Sekiguchi Y."/>
            <person name="Ohashi A."/>
            <person name="Matsuura N."/>
            <person name="Tourlousse M.D."/>
        </authorList>
    </citation>
    <scope>NUCLEOTIDE SEQUENCE [LARGE SCALE GENOMIC DNA]</scope>
    <source>
        <strain evidence="7">KOME-1</strain>
    </source>
</reference>
<gene>
    <name evidence="7" type="ORF">LARV_03354</name>
</gene>
<dbReference type="InterPro" id="IPR013324">
    <property type="entry name" value="RNA_pol_sigma_r3/r4-like"/>
</dbReference>
<sequence length="185" mass="21435">MSLSLAAEQELIHRAQWGDDLAFEELIEANSPRLFRTIRRLCQDDGEAEAVLQETFWRVWRNLAHYHDDRPLFPYLVTIAVNQLRDSWRTQRWLDDTGLDESADQIAQDAPSPEGQLLALQDREQLARALQQLTPAYRAVIVLRYQADMSYEEIASALKLPVNTVRVHLHRAKTLLRQSMENENG</sequence>
<dbReference type="Proteomes" id="UP000055060">
    <property type="component" value="Unassembled WGS sequence"/>
</dbReference>
<dbReference type="STRING" id="360412.LARV_03354"/>
<evidence type="ECO:0000259" key="6">
    <source>
        <dbReference type="Pfam" id="PF08281"/>
    </source>
</evidence>
<dbReference type="SUPFAM" id="SSF88946">
    <property type="entry name" value="Sigma2 domain of RNA polymerase sigma factors"/>
    <property type="match status" value="1"/>
</dbReference>
<evidence type="ECO:0000259" key="5">
    <source>
        <dbReference type="Pfam" id="PF04542"/>
    </source>
</evidence>
<dbReference type="GO" id="GO:0006352">
    <property type="term" value="P:DNA-templated transcription initiation"/>
    <property type="evidence" value="ECO:0007669"/>
    <property type="project" value="InterPro"/>
</dbReference>
<feature type="domain" description="RNA polymerase sigma factor 70 region 4 type 2" evidence="6">
    <location>
        <begin position="123"/>
        <end position="175"/>
    </location>
</feature>
<dbReference type="InterPro" id="IPR014284">
    <property type="entry name" value="RNA_pol_sigma-70_dom"/>
</dbReference>
<dbReference type="Gene3D" id="1.10.10.10">
    <property type="entry name" value="Winged helix-like DNA-binding domain superfamily/Winged helix DNA-binding domain"/>
    <property type="match status" value="1"/>
</dbReference>
<name>A0A0S7BNH4_9CHLR</name>